<evidence type="ECO:0000256" key="4">
    <source>
        <dbReference type="PROSITE-ProRule" id="PRU00175"/>
    </source>
</evidence>
<evidence type="ECO:0000313" key="6">
    <source>
        <dbReference type="EMBL" id="CAK7227479.1"/>
    </source>
</evidence>
<sequence>MTDRLDTIDAQTLALAIQLYLDDADNFQAHRKGKNRQGDITDEDLVMEMWQAELLEFSQLAMDRALGESTVYAMDVQAAEDRTLALEMSETGYVAGASPTSTPAVPDLDDELEAQLRELNLSLSTQAAQDSRSARPKPQVVCIACDDDFAVEDTFRMPCGHAYCYGCIESLVTASIADESLFPPRCCNRPLPLALPMAAHAGPMRRHRKCYASRGQTDGSNAAAATASWSSIRAATT</sequence>
<comment type="caution">
    <text evidence="6">The sequence shown here is derived from an EMBL/GenBank/DDBJ whole genome shotgun (WGS) entry which is preliminary data.</text>
</comment>
<evidence type="ECO:0000259" key="5">
    <source>
        <dbReference type="PROSITE" id="PS50089"/>
    </source>
</evidence>
<organism evidence="6 7">
    <name type="scientific">Sporothrix curviconia</name>
    <dbReference type="NCBI Taxonomy" id="1260050"/>
    <lineage>
        <taxon>Eukaryota</taxon>
        <taxon>Fungi</taxon>
        <taxon>Dikarya</taxon>
        <taxon>Ascomycota</taxon>
        <taxon>Pezizomycotina</taxon>
        <taxon>Sordariomycetes</taxon>
        <taxon>Sordariomycetidae</taxon>
        <taxon>Ophiostomatales</taxon>
        <taxon>Ophiostomataceae</taxon>
        <taxon>Sporothrix</taxon>
    </lineage>
</organism>
<keyword evidence="2 4" id="KW-0863">Zinc-finger</keyword>
<gene>
    <name evidence="6" type="ORF">SCUCBS95973_006558</name>
</gene>
<dbReference type="InterPro" id="IPR017907">
    <property type="entry name" value="Znf_RING_CS"/>
</dbReference>
<accession>A0ABP0C655</accession>
<dbReference type="Proteomes" id="UP001642405">
    <property type="component" value="Unassembled WGS sequence"/>
</dbReference>
<evidence type="ECO:0000256" key="3">
    <source>
        <dbReference type="ARBA" id="ARBA00022833"/>
    </source>
</evidence>
<dbReference type="PROSITE" id="PS00518">
    <property type="entry name" value="ZF_RING_1"/>
    <property type="match status" value="1"/>
</dbReference>
<dbReference type="EMBL" id="CAWUHB010000039">
    <property type="protein sequence ID" value="CAK7227479.1"/>
    <property type="molecule type" value="Genomic_DNA"/>
</dbReference>
<dbReference type="Gene3D" id="3.30.40.10">
    <property type="entry name" value="Zinc/RING finger domain, C3HC4 (zinc finger)"/>
    <property type="match status" value="1"/>
</dbReference>
<evidence type="ECO:0000256" key="1">
    <source>
        <dbReference type="ARBA" id="ARBA00022723"/>
    </source>
</evidence>
<dbReference type="InterPro" id="IPR013083">
    <property type="entry name" value="Znf_RING/FYVE/PHD"/>
</dbReference>
<feature type="domain" description="RING-type" evidence="5">
    <location>
        <begin position="142"/>
        <end position="186"/>
    </location>
</feature>
<keyword evidence="7" id="KW-1185">Reference proteome</keyword>
<reference evidence="6 7" key="1">
    <citation type="submission" date="2024-01" db="EMBL/GenBank/DDBJ databases">
        <authorList>
            <person name="Allen C."/>
            <person name="Tagirdzhanova G."/>
        </authorList>
    </citation>
    <scope>NUCLEOTIDE SEQUENCE [LARGE SCALE GENOMIC DNA]</scope>
</reference>
<evidence type="ECO:0000256" key="2">
    <source>
        <dbReference type="ARBA" id="ARBA00022771"/>
    </source>
</evidence>
<dbReference type="SUPFAM" id="SSF57850">
    <property type="entry name" value="RING/U-box"/>
    <property type="match status" value="1"/>
</dbReference>
<proteinExistence type="predicted"/>
<keyword evidence="1" id="KW-0479">Metal-binding</keyword>
<dbReference type="InterPro" id="IPR001841">
    <property type="entry name" value="Znf_RING"/>
</dbReference>
<protein>
    <recommendedName>
        <fullName evidence="5">RING-type domain-containing protein</fullName>
    </recommendedName>
</protein>
<keyword evidence="3" id="KW-0862">Zinc</keyword>
<evidence type="ECO:0000313" key="7">
    <source>
        <dbReference type="Proteomes" id="UP001642405"/>
    </source>
</evidence>
<dbReference type="PROSITE" id="PS50089">
    <property type="entry name" value="ZF_RING_2"/>
    <property type="match status" value="1"/>
</dbReference>
<name>A0ABP0C655_9PEZI</name>